<keyword evidence="5" id="KW-1185">Reference proteome</keyword>
<dbReference type="InterPro" id="IPR046867">
    <property type="entry name" value="AldOxase/xan_DH_MoCoBD2"/>
</dbReference>
<evidence type="ECO:0000256" key="2">
    <source>
        <dbReference type="ARBA" id="ARBA00023002"/>
    </source>
</evidence>
<dbReference type="GO" id="GO:0005506">
    <property type="term" value="F:iron ion binding"/>
    <property type="evidence" value="ECO:0007669"/>
    <property type="project" value="InterPro"/>
</dbReference>
<dbReference type="InterPro" id="IPR016208">
    <property type="entry name" value="Ald_Oxase/xanthine_DH-like"/>
</dbReference>
<gene>
    <name evidence="4" type="ORF">SAMN02745126_03486</name>
</gene>
<dbReference type="PANTHER" id="PTHR11908">
    <property type="entry name" value="XANTHINE DEHYDROGENASE"/>
    <property type="match status" value="1"/>
</dbReference>
<dbReference type="Gene3D" id="3.30.365.10">
    <property type="entry name" value="Aldehyde oxidase/xanthine dehydrogenase, molybdopterin binding domain"/>
    <property type="match status" value="4"/>
</dbReference>
<dbReference type="Pfam" id="PF01315">
    <property type="entry name" value="Ald_Xan_dh_C"/>
    <property type="match status" value="1"/>
</dbReference>
<dbReference type="Pfam" id="PF20256">
    <property type="entry name" value="MoCoBD_2"/>
    <property type="match status" value="1"/>
</dbReference>
<sequence length="766" mass="81292">MAVSPIGTSPKRREDVRFVTGRGTYLDDLRIDGLVHATVLRSPHAHALIRSIDTTAARQAPGVLAVLTAAEIASDGLKPLRPYVEANVQTGEPFAFAPQPLLAADKVRHVGEAVVLIVAETPAQALDAAEWVVIDYTPLPAVTTADAARLSGAPQLSAEVPGNVCFDWRTGDWDGAEAALGKAAHLVELTLDNHRIAMNPMEPRGCIGQFDPGSGRYTVHVSSQNIHNNRNHVARALGVEPSAVRFVAPDVGGGFGAKNFAYVEHALIPWAARRVGRPVKWIASRSETLLSDHAARDMKAKASLALDSSGRFLALTVDGTFDLGAYMAGAGGGVPTYQYVHLQGTVYRIPSIALRTSAVLTNKAPIGVTRGPGFAETVNIIERLIDAAAAQMGLDRVELRRMNMVPAEAMPMTNGFGFMVDSGRFAETLARALDRADAAGFVVRRRHSEANGRLRGLGFAYHIKGTGGPPEENVEVRFEADGSVSLITGTQHIGQGHETTFPQILSTRLGIPDHLIRLRQGDTDLIVSGGGHGSSRATYMGGTALWRASDEIIAKGKAVAADALEAAEADIVFADGHFTVSGTDRTVSLLDVATLGREKGRPLDTYHLWKREQMTFPNGAHVVEIEIDRETGAAALVRYTAVDDYGVLVNPMIATGQAHGAMAQGAGQALMEQAIYDPVSGQMLAASLMDYPLPRADELPSFDLGFNPTRCTTNPLGVKGCGEAGAIAAFPAIANAILDALSSFGIANFDGPATPSRLWQAMEAAR</sequence>
<dbReference type="InterPro" id="IPR000674">
    <property type="entry name" value="Ald_Oxase/Xan_DH_a/b"/>
</dbReference>
<dbReference type="SUPFAM" id="SSF56003">
    <property type="entry name" value="Molybdenum cofactor-binding domain"/>
    <property type="match status" value="1"/>
</dbReference>
<dbReference type="PANTHER" id="PTHR11908:SF132">
    <property type="entry name" value="ALDEHYDE OXIDASE 1-RELATED"/>
    <property type="match status" value="1"/>
</dbReference>
<feature type="domain" description="Aldehyde oxidase/xanthine dehydrogenase a/b hammerhead" evidence="3">
    <location>
        <begin position="20"/>
        <end position="140"/>
    </location>
</feature>
<name>A0A1T4R1B7_9HYPH</name>
<dbReference type="EMBL" id="FUWJ01000004">
    <property type="protein sequence ID" value="SKA09780.1"/>
    <property type="molecule type" value="Genomic_DNA"/>
</dbReference>
<keyword evidence="1" id="KW-0500">Molybdenum</keyword>
<evidence type="ECO:0000313" key="5">
    <source>
        <dbReference type="Proteomes" id="UP000190092"/>
    </source>
</evidence>
<dbReference type="STRING" id="225324.SAMN02745126_03486"/>
<dbReference type="Pfam" id="PF02738">
    <property type="entry name" value="MoCoBD_1"/>
    <property type="match status" value="1"/>
</dbReference>
<dbReference type="InterPro" id="IPR008274">
    <property type="entry name" value="AldOxase/xan_DH_MoCoBD1"/>
</dbReference>
<reference evidence="5" key="1">
    <citation type="submission" date="2017-02" db="EMBL/GenBank/DDBJ databases">
        <authorList>
            <person name="Varghese N."/>
            <person name="Submissions S."/>
        </authorList>
    </citation>
    <scope>NUCLEOTIDE SEQUENCE [LARGE SCALE GENOMIC DNA]</scope>
    <source>
        <strain evidence="5">ATCC 27094</strain>
    </source>
</reference>
<protein>
    <submittedName>
        <fullName evidence="4">Carbon-monoxide dehydrogenase large subunit</fullName>
    </submittedName>
</protein>
<dbReference type="RefSeq" id="WP_170920988.1">
    <property type="nucleotide sequence ID" value="NZ_FUWJ01000004.1"/>
</dbReference>
<dbReference type="AlphaFoldDB" id="A0A1T4R1B7"/>
<dbReference type="InterPro" id="IPR036856">
    <property type="entry name" value="Ald_Oxase/Xan_DH_a/b_sf"/>
</dbReference>
<evidence type="ECO:0000313" key="4">
    <source>
        <dbReference type="EMBL" id="SKA09780.1"/>
    </source>
</evidence>
<evidence type="ECO:0000256" key="1">
    <source>
        <dbReference type="ARBA" id="ARBA00022505"/>
    </source>
</evidence>
<dbReference type="SMART" id="SM01008">
    <property type="entry name" value="Ald_Xan_dh_C"/>
    <property type="match status" value="1"/>
</dbReference>
<dbReference type="InterPro" id="IPR037165">
    <property type="entry name" value="AldOxase/xan_DH_Mopterin-bd_sf"/>
</dbReference>
<keyword evidence="2" id="KW-0560">Oxidoreductase</keyword>
<organism evidence="4 5">
    <name type="scientific">Enhydrobacter aerosaccus</name>
    <dbReference type="NCBI Taxonomy" id="225324"/>
    <lineage>
        <taxon>Bacteria</taxon>
        <taxon>Pseudomonadati</taxon>
        <taxon>Pseudomonadota</taxon>
        <taxon>Alphaproteobacteria</taxon>
        <taxon>Hyphomicrobiales</taxon>
        <taxon>Enhydrobacter</taxon>
    </lineage>
</organism>
<proteinExistence type="predicted"/>
<dbReference type="Proteomes" id="UP000190092">
    <property type="component" value="Unassembled WGS sequence"/>
</dbReference>
<dbReference type="Gene3D" id="3.90.1170.50">
    <property type="entry name" value="Aldehyde oxidase/xanthine dehydrogenase, a/b hammerhead"/>
    <property type="match status" value="1"/>
</dbReference>
<dbReference type="GO" id="GO:0016491">
    <property type="term" value="F:oxidoreductase activity"/>
    <property type="evidence" value="ECO:0007669"/>
    <property type="project" value="UniProtKB-KW"/>
</dbReference>
<dbReference type="SUPFAM" id="SSF54665">
    <property type="entry name" value="CO dehydrogenase molybdoprotein N-domain-like"/>
    <property type="match status" value="1"/>
</dbReference>
<accession>A0A1T4R1B7</accession>
<evidence type="ECO:0000259" key="3">
    <source>
        <dbReference type="SMART" id="SM01008"/>
    </source>
</evidence>